<dbReference type="Pfam" id="PF01734">
    <property type="entry name" value="Patatin"/>
    <property type="match status" value="1"/>
</dbReference>
<evidence type="ECO:0000313" key="8">
    <source>
        <dbReference type="Proteomes" id="UP000536711"/>
    </source>
</evidence>
<feature type="short sequence motif" description="GXSXG" evidence="4">
    <location>
        <begin position="1575"/>
        <end position="1579"/>
    </location>
</feature>
<dbReference type="InterPro" id="IPR016035">
    <property type="entry name" value="Acyl_Trfase/lysoPLipase"/>
</dbReference>
<name>A0A8H4NGC5_9HYPO</name>
<feature type="active site" description="Proton acceptor" evidence="4">
    <location>
        <position position="1727"/>
    </location>
</feature>
<dbReference type="Gene3D" id="3.40.50.300">
    <property type="entry name" value="P-loop containing nucleotide triphosphate hydrolases"/>
    <property type="match status" value="1"/>
</dbReference>
<dbReference type="GO" id="GO:0047499">
    <property type="term" value="F:calcium-independent phospholipase A2 activity"/>
    <property type="evidence" value="ECO:0007669"/>
    <property type="project" value="TreeGrafter"/>
</dbReference>
<dbReference type="EMBL" id="JAADJF010000233">
    <property type="protein sequence ID" value="KAF4432635.1"/>
    <property type="molecule type" value="Genomic_DNA"/>
</dbReference>
<dbReference type="GO" id="GO:0016042">
    <property type="term" value="P:lipid catabolic process"/>
    <property type="evidence" value="ECO:0007669"/>
    <property type="project" value="UniProtKB-UniRule"/>
</dbReference>
<dbReference type="GO" id="GO:0046486">
    <property type="term" value="P:glycerolipid metabolic process"/>
    <property type="evidence" value="ECO:0007669"/>
    <property type="project" value="UniProtKB-ARBA"/>
</dbReference>
<evidence type="ECO:0000256" key="2">
    <source>
        <dbReference type="ARBA" id="ARBA00022963"/>
    </source>
</evidence>
<keyword evidence="3 4" id="KW-0443">Lipid metabolism</keyword>
<evidence type="ECO:0000259" key="6">
    <source>
        <dbReference type="PROSITE" id="PS51635"/>
    </source>
</evidence>
<evidence type="ECO:0000256" key="1">
    <source>
        <dbReference type="ARBA" id="ARBA00022801"/>
    </source>
</evidence>
<feature type="short sequence motif" description="DGA/G" evidence="4">
    <location>
        <begin position="1727"/>
        <end position="1729"/>
    </location>
</feature>
<evidence type="ECO:0000256" key="3">
    <source>
        <dbReference type="ARBA" id="ARBA00023098"/>
    </source>
</evidence>
<sequence>MPLQSKRTVKVHEIPAGTTKQQYRHFVEHLCTKPQTTSKSHFSRVTKHFKRKSKLLVGASTSASTDEVDEYAKSKDEAELAPPPSTAKGEGEQAAPLLDDAQPTAKGWMGTTYCRQNGHLVGTVSFENEILKNEALARHEKDKKCSWGGWTIEDNFKGITTLYEAADAKVDICAVHGLGGNAIDTWTTKSGKMWFRDFLPEHENFKNSRVMTFGYDSDLTDRRTVMELESWAETLLQSLNEVRTGEKNIKLSQCGIVFLATPHSGSTKADWSNFVVATAHTIGGVRPETVKTLESFNTASVWDTAEFLNLDPCPPFRCFAEGRKMRVKGTKQHVGLDKLCSTLGSHPAYMIMDVDHSSICKFESRLGPFTTISMALWKLLNDVTTGGVQQPNARPERRGYGQPRFLAHAYPPDRGFWWEGTELNGVQYQLTSTKPFFGRSAELDTLESSLAGDGTRPSLTVVKGIGGIGKTELLLQFAATQRDRRNVFFLGSQDGETIESVLSKLSTRIGFDMIEDPGENQERWRSTPVAERIQILIAWLGDKCNRESLFIIDDIEAFGYSKIPVILKYPAQHTLISTRDSNLKRADRVFREIRLSPLGNNDTARILQSTLESLSADSGFGDDLCSISRAIQGHPLAARNAIPFAMDYLATYESPSTAFSQLFESQDPEDRRVFLKFSFEGRSLWEAFGASLERLELQENTQNATSLLQILPFLSCDNDCVDDFLKMNKRLSLDCEKALPDMAVLRSGYTVMSNWLSKLRGVSFFLQSDSSNTAKSLNIHPLMLQYMLLHIDEQRRISLMRQLLHLFYNVVSTAAEKEFQIKPHVQHCIRVCRGLGVSLNALDLPEGVLKWVMGLLEEREEIRELEESGEVRQNPFDDPVELLQGSVNDFITLCFGMKAKLQGYGNITSEGSAAYKMISDLAEAEDSPQVISVPEGAMRPSDSLPLEAGVSGWLVDFYDINKQFLNGTKPENYKGHIKYTMEIDGVAYLEVASEGQLDLEVIDERTVARERIAMILQAFPSKNAEIIGEEIIERLMDVVKTSILPLLSSLTEADIEDWLLPTTPKERESFLVSIVEFLYQVTDRLGIENPLIPMPLLGQLSTVIASQTVTKISIVLSRISQVFDAYNGNNALKSSLWSSGAMTDQRSNALIGHILAMLLSNEASTGEPKASAESLAGALSDWVPLSLSKPSTMEYLAATSFCSRMQINSIGKPSFVTVDTIALKGLLLSRRKQHKDGAECLGSTMGAITSQYGPCSMQLGIVTAELANCYNILRKEEKAESCVRTTLDAREGRCLSTRRDGVYLRLALADSLIGRARYNEAVLVLESIIGSPDISATFRMMSVLRLARSRRRMHKDTQRAFEENSPLWTGLPLLSHVSGVLTIEYIEELACNISEIPKQQLRSSKRSQELIEAVDSVMCGSNYLAESPCWEWYTKVQQDYLGEITKDTKKNKGKQKDDGTQTEAGNGLGTPISAHAPVHPSPGAHDDMSDDKGPWAEKLVLTFDGGGIRAISSLLILKRIMHEIREFEIYHEDGPAYSSSSAPWTCPKIGFPRVSEESDRVDEFLPCHYYDYMAGTSTGGLNSIMLGRLRMSVDEAIDNFIKYASAVFDHSSRPYALTPEIEYLSTKAREEIIKIIADSEVGLDMRALQYHDAKNVSQNEPFIPFGENGRRTRTNNDMLGYMWKSFRAFDSKTQPGHSVTIWEVACATSANPNYFAGTEIEGKKYYDGAIVANNPTEWAVNEISDLHRMAPAVLVNLGTGMLTAPTGAPRLIDTKQCYSRREYRRNVVDGILKVYPMELFPESGYYEWRSLDSQLGEKSHRLSVEGHLHSMRYDDWPFTSGKYTLQVITDITNEYLDTDEARERINRIAKEAVRIRRARVWTEQWEDFV</sequence>
<evidence type="ECO:0000256" key="4">
    <source>
        <dbReference type="PROSITE-ProRule" id="PRU01161"/>
    </source>
</evidence>
<feature type="domain" description="PNPLA" evidence="6">
    <location>
        <begin position="1501"/>
        <end position="1740"/>
    </location>
</feature>
<feature type="compositionally biased region" description="Basic and acidic residues" evidence="5">
    <location>
        <begin position="1449"/>
        <end position="1459"/>
    </location>
</feature>
<dbReference type="PROSITE" id="PS51635">
    <property type="entry name" value="PNPLA"/>
    <property type="match status" value="1"/>
</dbReference>
<reference evidence="7 8" key="1">
    <citation type="submission" date="2020-01" db="EMBL/GenBank/DDBJ databases">
        <title>Identification and distribution of gene clusters putatively required for synthesis of sphingolipid metabolism inhibitors in phylogenetically diverse species of the filamentous fungus Fusarium.</title>
        <authorList>
            <person name="Kim H.-S."/>
            <person name="Busman M."/>
            <person name="Brown D.W."/>
            <person name="Divon H."/>
            <person name="Uhlig S."/>
            <person name="Proctor R.H."/>
        </authorList>
    </citation>
    <scope>NUCLEOTIDE SEQUENCE [LARGE SCALE GENOMIC DNA]</scope>
    <source>
        <strain evidence="7 8">NRRL 13308</strain>
    </source>
</reference>
<dbReference type="Proteomes" id="UP000536711">
    <property type="component" value="Unassembled WGS sequence"/>
</dbReference>
<gene>
    <name evidence="7" type="ORF">FACUT_8323</name>
</gene>
<evidence type="ECO:0000313" key="7">
    <source>
        <dbReference type="EMBL" id="KAF4432635.1"/>
    </source>
</evidence>
<dbReference type="OrthoDB" id="194358at2759"/>
<dbReference type="InterPro" id="IPR002641">
    <property type="entry name" value="PNPLA_dom"/>
</dbReference>
<proteinExistence type="predicted"/>
<organism evidence="7 8">
    <name type="scientific">Fusarium acutatum</name>
    <dbReference type="NCBI Taxonomy" id="78861"/>
    <lineage>
        <taxon>Eukaryota</taxon>
        <taxon>Fungi</taxon>
        <taxon>Dikarya</taxon>
        <taxon>Ascomycota</taxon>
        <taxon>Pezizomycotina</taxon>
        <taxon>Sordariomycetes</taxon>
        <taxon>Hypocreomycetidae</taxon>
        <taxon>Hypocreales</taxon>
        <taxon>Nectriaceae</taxon>
        <taxon>Fusarium</taxon>
        <taxon>Fusarium fujikuroi species complex</taxon>
    </lineage>
</organism>
<comment type="caution">
    <text evidence="4">Lacks conserved residue(s) required for the propagation of feature annotation.</text>
</comment>
<dbReference type="PANTHER" id="PTHR24185">
    <property type="entry name" value="CALCIUM-INDEPENDENT PHOSPHOLIPASE A2-GAMMA"/>
    <property type="match status" value="1"/>
</dbReference>
<keyword evidence="8" id="KW-1185">Reference proteome</keyword>
<keyword evidence="2 4" id="KW-0442">Lipid degradation</keyword>
<accession>A0A8H4NGC5</accession>
<dbReference type="InterPro" id="IPR027417">
    <property type="entry name" value="P-loop_NTPase"/>
</dbReference>
<dbReference type="GO" id="GO:0016020">
    <property type="term" value="C:membrane"/>
    <property type="evidence" value="ECO:0007669"/>
    <property type="project" value="TreeGrafter"/>
</dbReference>
<dbReference type="Gene3D" id="3.40.1090.10">
    <property type="entry name" value="Cytosolic phospholipase A2 catalytic domain"/>
    <property type="match status" value="1"/>
</dbReference>
<protein>
    <recommendedName>
        <fullName evidence="6">PNPLA domain-containing protein</fullName>
    </recommendedName>
</protein>
<feature type="region of interest" description="Disordered" evidence="5">
    <location>
        <begin position="66"/>
        <end position="94"/>
    </location>
</feature>
<feature type="active site" description="Nucleophile" evidence="4">
    <location>
        <position position="1577"/>
    </location>
</feature>
<dbReference type="SUPFAM" id="SSF52540">
    <property type="entry name" value="P-loop containing nucleoside triphosphate hydrolases"/>
    <property type="match status" value="1"/>
</dbReference>
<dbReference type="SUPFAM" id="SSF52151">
    <property type="entry name" value="FabD/lysophospholipase-like"/>
    <property type="match status" value="1"/>
</dbReference>
<dbReference type="GO" id="GO:0019369">
    <property type="term" value="P:arachidonate metabolic process"/>
    <property type="evidence" value="ECO:0007669"/>
    <property type="project" value="TreeGrafter"/>
</dbReference>
<comment type="caution">
    <text evidence="7">The sequence shown here is derived from an EMBL/GenBank/DDBJ whole genome shotgun (WGS) entry which is preliminary data.</text>
</comment>
<keyword evidence="1 4" id="KW-0378">Hydrolase</keyword>
<feature type="region of interest" description="Disordered" evidence="5">
    <location>
        <begin position="1449"/>
        <end position="1491"/>
    </location>
</feature>
<evidence type="ECO:0000256" key="5">
    <source>
        <dbReference type="SAM" id="MobiDB-lite"/>
    </source>
</evidence>
<dbReference type="PANTHER" id="PTHR24185:SF1">
    <property type="entry name" value="CALCIUM-INDEPENDENT PHOSPHOLIPASE A2-GAMMA"/>
    <property type="match status" value="1"/>
</dbReference>